<evidence type="ECO:0000256" key="6">
    <source>
        <dbReference type="ARBA" id="ARBA00023136"/>
    </source>
</evidence>
<gene>
    <name evidence="9" type="ORF">DM02DRAFT_618103</name>
</gene>
<feature type="transmembrane region" description="Helical" evidence="7">
    <location>
        <begin position="56"/>
        <end position="76"/>
    </location>
</feature>
<evidence type="ECO:0000256" key="1">
    <source>
        <dbReference type="ARBA" id="ARBA00004141"/>
    </source>
</evidence>
<feature type="transmembrane region" description="Helical" evidence="7">
    <location>
        <begin position="85"/>
        <end position="105"/>
    </location>
</feature>
<keyword evidence="6 7" id="KW-0472">Membrane</keyword>
<comment type="similarity">
    <text evidence="2">Belongs to the major facilitator superfamily. Monocarboxylate porter (TC 2.A.1.13) family.</text>
</comment>
<dbReference type="OrthoDB" id="5667at2759"/>
<dbReference type="AlphaFoldDB" id="A0A2V1DAS0"/>
<proteinExistence type="inferred from homology"/>
<evidence type="ECO:0000256" key="5">
    <source>
        <dbReference type="ARBA" id="ARBA00022989"/>
    </source>
</evidence>
<evidence type="ECO:0000259" key="8">
    <source>
        <dbReference type="PROSITE" id="PS50850"/>
    </source>
</evidence>
<feature type="transmembrane region" description="Helical" evidence="7">
    <location>
        <begin position="111"/>
        <end position="131"/>
    </location>
</feature>
<keyword evidence="4 7" id="KW-0812">Transmembrane</keyword>
<dbReference type="InterPro" id="IPR036259">
    <property type="entry name" value="MFS_trans_sf"/>
</dbReference>
<dbReference type="InterPro" id="IPR020846">
    <property type="entry name" value="MFS_dom"/>
</dbReference>
<feature type="transmembrane region" description="Helical" evidence="7">
    <location>
        <begin position="220"/>
        <end position="242"/>
    </location>
</feature>
<accession>A0A2V1DAS0</accession>
<feature type="transmembrane region" description="Helical" evidence="7">
    <location>
        <begin position="308"/>
        <end position="335"/>
    </location>
</feature>
<dbReference type="EMBL" id="KZ805507">
    <property type="protein sequence ID" value="PVH95141.1"/>
    <property type="molecule type" value="Genomic_DNA"/>
</dbReference>
<dbReference type="PANTHER" id="PTHR11360">
    <property type="entry name" value="MONOCARBOXYLATE TRANSPORTER"/>
    <property type="match status" value="1"/>
</dbReference>
<keyword evidence="3" id="KW-0813">Transport</keyword>
<name>A0A2V1DAS0_9PLEO</name>
<dbReference type="Proteomes" id="UP000244855">
    <property type="component" value="Unassembled WGS sequence"/>
</dbReference>
<dbReference type="PROSITE" id="PS50850">
    <property type="entry name" value="MFS"/>
    <property type="match status" value="1"/>
</dbReference>
<feature type="transmembrane region" description="Helical" evidence="7">
    <location>
        <begin position="143"/>
        <end position="163"/>
    </location>
</feature>
<evidence type="ECO:0000313" key="9">
    <source>
        <dbReference type="EMBL" id="PVH95141.1"/>
    </source>
</evidence>
<protein>
    <submittedName>
        <fullName evidence="9">MFS general substrate transporter</fullName>
    </submittedName>
</protein>
<feature type="transmembrane region" description="Helical" evidence="7">
    <location>
        <begin position="21"/>
        <end position="44"/>
    </location>
</feature>
<organism evidence="9 10">
    <name type="scientific">Periconia macrospinosa</name>
    <dbReference type="NCBI Taxonomy" id="97972"/>
    <lineage>
        <taxon>Eukaryota</taxon>
        <taxon>Fungi</taxon>
        <taxon>Dikarya</taxon>
        <taxon>Ascomycota</taxon>
        <taxon>Pezizomycotina</taxon>
        <taxon>Dothideomycetes</taxon>
        <taxon>Pleosporomycetidae</taxon>
        <taxon>Pleosporales</taxon>
        <taxon>Massarineae</taxon>
        <taxon>Periconiaceae</taxon>
        <taxon>Periconia</taxon>
    </lineage>
</organism>
<dbReference type="Pfam" id="PF07690">
    <property type="entry name" value="MFS_1"/>
    <property type="match status" value="1"/>
</dbReference>
<keyword evidence="10" id="KW-1185">Reference proteome</keyword>
<dbReference type="SUPFAM" id="SSF103473">
    <property type="entry name" value="MFS general substrate transporter"/>
    <property type="match status" value="1"/>
</dbReference>
<evidence type="ECO:0000256" key="7">
    <source>
        <dbReference type="SAM" id="Phobius"/>
    </source>
</evidence>
<feature type="transmembrane region" description="Helical" evidence="7">
    <location>
        <begin position="347"/>
        <end position="367"/>
    </location>
</feature>
<evidence type="ECO:0000256" key="3">
    <source>
        <dbReference type="ARBA" id="ARBA00022448"/>
    </source>
</evidence>
<feature type="transmembrane region" description="Helical" evidence="7">
    <location>
        <begin position="175"/>
        <end position="195"/>
    </location>
</feature>
<feature type="domain" description="Major facilitator superfamily (MFS) profile" evidence="8">
    <location>
        <begin position="219"/>
        <end position="421"/>
    </location>
</feature>
<reference evidence="9 10" key="1">
    <citation type="journal article" date="2018" name="Sci. Rep.">
        <title>Comparative genomics provides insights into the lifestyle and reveals functional heterogeneity of dark septate endophytic fungi.</title>
        <authorList>
            <person name="Knapp D.G."/>
            <person name="Nemeth J.B."/>
            <person name="Barry K."/>
            <person name="Hainaut M."/>
            <person name="Henrissat B."/>
            <person name="Johnson J."/>
            <person name="Kuo A."/>
            <person name="Lim J.H.P."/>
            <person name="Lipzen A."/>
            <person name="Nolan M."/>
            <person name="Ohm R.A."/>
            <person name="Tamas L."/>
            <person name="Grigoriev I.V."/>
            <person name="Spatafora J.W."/>
            <person name="Nagy L.G."/>
            <person name="Kovacs G.M."/>
        </authorList>
    </citation>
    <scope>NUCLEOTIDE SEQUENCE [LARGE SCALE GENOMIC DNA]</scope>
    <source>
        <strain evidence="9 10">DSE2036</strain>
    </source>
</reference>
<comment type="subcellular location">
    <subcellularLocation>
        <location evidence="1">Membrane</location>
        <topology evidence="1">Multi-pass membrane protein</topology>
    </subcellularLocation>
</comment>
<evidence type="ECO:0000256" key="4">
    <source>
        <dbReference type="ARBA" id="ARBA00022692"/>
    </source>
</evidence>
<sequence>MSKEAPGWPIDGGYRAWLSTFGAWWAMFITFGWVNSLGVFQSYYEQNLLEDYSSSTIAWIASVQQCLTYSAGIFLGKIFDGYGPLWLLVIGGAAQVFGLMMTSISKEYYQVFLSQAICSAVGASAVMYGTVGALATWWKARRATAYGVAISGSSFGGVIFPVMVNRLIPRVGFGWTMRAVAFIILLGAVVATATIRSNRAHVPTPFNIRTYITPLKDMRLTLLCVSMTLFGFGLFLPFNFIPLAAQSQGMSWELSIYSIVILNAVSVFGRILPGFLADKFGRFNMMMICTAASAVLTLAVWLPGKNNAASLSFAAFFGFFSGCYISLAPALVAEVSPPSEIGHRTGILYFCISIGVLTGSPIAGALVQADGGEYTYLKIFAGVTMLAGAVLVAVLRFYISRLTAKAESETAEPAMEQNGTK</sequence>
<feature type="transmembrane region" description="Helical" evidence="7">
    <location>
        <begin position="254"/>
        <end position="276"/>
    </location>
</feature>
<feature type="transmembrane region" description="Helical" evidence="7">
    <location>
        <begin position="379"/>
        <end position="399"/>
    </location>
</feature>
<evidence type="ECO:0000313" key="10">
    <source>
        <dbReference type="Proteomes" id="UP000244855"/>
    </source>
</evidence>
<keyword evidence="5 7" id="KW-1133">Transmembrane helix</keyword>
<dbReference type="Gene3D" id="1.20.1250.20">
    <property type="entry name" value="MFS general substrate transporter like domains"/>
    <property type="match status" value="2"/>
</dbReference>
<dbReference type="GO" id="GO:0016020">
    <property type="term" value="C:membrane"/>
    <property type="evidence" value="ECO:0007669"/>
    <property type="project" value="UniProtKB-SubCell"/>
</dbReference>
<dbReference type="PANTHER" id="PTHR11360:SF224">
    <property type="entry name" value="MAJOR FACILITATOR SUPERFAMILY (MFS) PROFILE DOMAIN-CONTAINING PROTEIN-RELATED"/>
    <property type="match status" value="1"/>
</dbReference>
<evidence type="ECO:0000256" key="2">
    <source>
        <dbReference type="ARBA" id="ARBA00006727"/>
    </source>
</evidence>
<dbReference type="GO" id="GO:0022857">
    <property type="term" value="F:transmembrane transporter activity"/>
    <property type="evidence" value="ECO:0007669"/>
    <property type="project" value="InterPro"/>
</dbReference>
<dbReference type="InterPro" id="IPR011701">
    <property type="entry name" value="MFS"/>
</dbReference>
<dbReference type="InterPro" id="IPR050327">
    <property type="entry name" value="Proton-linked_MCT"/>
</dbReference>
<feature type="transmembrane region" description="Helical" evidence="7">
    <location>
        <begin position="283"/>
        <end position="302"/>
    </location>
</feature>